<feature type="domain" description="TonB-dependent receptor-like beta-barrel" evidence="12">
    <location>
        <begin position="231"/>
        <end position="642"/>
    </location>
</feature>
<evidence type="ECO:0000256" key="3">
    <source>
        <dbReference type="ARBA" id="ARBA00022448"/>
    </source>
</evidence>
<dbReference type="EMBL" id="FMWO01000045">
    <property type="protein sequence ID" value="SCZ85480.1"/>
    <property type="molecule type" value="Genomic_DNA"/>
</dbReference>
<evidence type="ECO:0008006" key="16">
    <source>
        <dbReference type="Google" id="ProtNLM"/>
    </source>
</evidence>
<keyword evidence="8" id="KW-0675">Receptor</keyword>
<dbReference type="Pfam" id="PF07715">
    <property type="entry name" value="Plug"/>
    <property type="match status" value="1"/>
</dbReference>
<dbReference type="PROSITE" id="PS52016">
    <property type="entry name" value="TONB_DEPENDENT_REC_3"/>
    <property type="match status" value="1"/>
</dbReference>
<gene>
    <name evidence="14" type="ORF">NSMM_380102</name>
</gene>
<dbReference type="Gene3D" id="2.170.130.10">
    <property type="entry name" value="TonB-dependent receptor, plug domain"/>
    <property type="match status" value="1"/>
</dbReference>
<evidence type="ECO:0000256" key="4">
    <source>
        <dbReference type="ARBA" id="ARBA00022452"/>
    </source>
</evidence>
<dbReference type="InterPro" id="IPR037066">
    <property type="entry name" value="Plug_dom_sf"/>
</dbReference>
<keyword evidence="5 10" id="KW-0812">Transmembrane</keyword>
<dbReference type="AlphaFoldDB" id="A0A1G5SF61"/>
<reference evidence="14 15" key="1">
    <citation type="submission" date="2016-10" db="EMBL/GenBank/DDBJ databases">
        <authorList>
            <person name="de Groot N.N."/>
        </authorList>
    </citation>
    <scope>NUCLEOTIDE SEQUENCE [LARGE SCALE GENOMIC DNA]</scope>
    <source>
        <strain evidence="14">1</strain>
    </source>
</reference>
<evidence type="ECO:0000256" key="9">
    <source>
        <dbReference type="ARBA" id="ARBA00023237"/>
    </source>
</evidence>
<name>A0A1G5SF61_9PROT</name>
<evidence type="ECO:0000313" key="14">
    <source>
        <dbReference type="EMBL" id="SCZ85480.1"/>
    </source>
</evidence>
<dbReference type="InterPro" id="IPR036942">
    <property type="entry name" value="Beta-barrel_TonB_sf"/>
</dbReference>
<evidence type="ECO:0000256" key="6">
    <source>
        <dbReference type="ARBA" id="ARBA00023077"/>
    </source>
</evidence>
<dbReference type="PANTHER" id="PTHR30069">
    <property type="entry name" value="TONB-DEPENDENT OUTER MEMBRANE RECEPTOR"/>
    <property type="match status" value="1"/>
</dbReference>
<comment type="subcellular location">
    <subcellularLocation>
        <location evidence="1 10">Cell outer membrane</location>
        <topology evidence="1 10">Multi-pass membrane protein</topology>
    </subcellularLocation>
</comment>
<dbReference type="SUPFAM" id="SSF56935">
    <property type="entry name" value="Porins"/>
    <property type="match status" value="1"/>
</dbReference>
<evidence type="ECO:0000259" key="13">
    <source>
        <dbReference type="Pfam" id="PF07715"/>
    </source>
</evidence>
<dbReference type="Pfam" id="PF00593">
    <property type="entry name" value="TonB_dep_Rec_b-barrel"/>
    <property type="match status" value="1"/>
</dbReference>
<evidence type="ECO:0000256" key="1">
    <source>
        <dbReference type="ARBA" id="ARBA00004571"/>
    </source>
</evidence>
<dbReference type="InterPro" id="IPR012910">
    <property type="entry name" value="Plug_dom"/>
</dbReference>
<dbReference type="GO" id="GO:0015344">
    <property type="term" value="F:siderophore uptake transmembrane transporter activity"/>
    <property type="evidence" value="ECO:0007669"/>
    <property type="project" value="TreeGrafter"/>
</dbReference>
<protein>
    <recommendedName>
        <fullName evidence="16">TonB-dependent receptor</fullName>
    </recommendedName>
</protein>
<sequence>MKPFGILVSWLVVIVGGCSSVLAEEITPVLTLQPLTITADPLSRGEANIAQPASILKRERLLTRDMRNIGEAVSQELGVSSSDFGPGAGRPIIRGLGGARVRVLEDGIGTMDVSTISPDHAVVAEPLFADQIEIFRGPSVLMYGSGASGGVVNIVNRRILEHVPEAIDGDLYGHYNSVADDFTGAFRLNAGAGKFAFHLDGLKRHTEDYSIPGFASVDPEPDAKKGKLTNSDIDTESFSGGLSHVGEQGLLGVAISRFRNDYGVPGDDDENVRIRQRQTRFDIKGALNNPLPGFRVAKTRWGYNDHAHKELEGDEIGTLLLNREWEGRAELLHNPLAGWDGVLGMQYQNRKLSTSGEEAFVPDSQAEAVSGFMLEKLKLDRWQFEMGGRFEHQLAGRQKDNLAATHNAFSLSGGTTWTFFDGYSLGGNLSHAQRAPALEELFSNGPHLATNSFEIGNASLNKEKSNSLDVFMRKRDGRFEWTLNLFANLIDDFVFLQEVDLADDGVADRVDSEGSPAADGLLLLTHRQKKARFLGFEFETTAQLLNDRRGKLDLRLWTDYTHGRLAGGEPIPRMTPLRFGGALNYGRGPWRGMIDVMRVNKQSRVSSLETETGAYTMLNIQMEYAIDWRAGNYSLFVRGTNLLNEEARRHTSFLKNRAPLPARSAMVGLRINF</sequence>
<dbReference type="RefSeq" id="WP_090285793.1">
    <property type="nucleotide sequence ID" value="NZ_FMWO01000045.1"/>
</dbReference>
<dbReference type="GO" id="GO:0044718">
    <property type="term" value="P:siderophore transmembrane transport"/>
    <property type="evidence" value="ECO:0007669"/>
    <property type="project" value="TreeGrafter"/>
</dbReference>
<keyword evidence="15" id="KW-1185">Reference proteome</keyword>
<dbReference type="PROSITE" id="PS51257">
    <property type="entry name" value="PROKAR_LIPOPROTEIN"/>
    <property type="match status" value="1"/>
</dbReference>
<evidence type="ECO:0000256" key="5">
    <source>
        <dbReference type="ARBA" id="ARBA00022692"/>
    </source>
</evidence>
<evidence type="ECO:0000259" key="12">
    <source>
        <dbReference type="Pfam" id="PF00593"/>
    </source>
</evidence>
<organism evidence="14 15">
    <name type="scientific">Nitrosomonas mobilis</name>
    <dbReference type="NCBI Taxonomy" id="51642"/>
    <lineage>
        <taxon>Bacteria</taxon>
        <taxon>Pseudomonadati</taxon>
        <taxon>Pseudomonadota</taxon>
        <taxon>Betaproteobacteria</taxon>
        <taxon>Nitrosomonadales</taxon>
        <taxon>Nitrosomonadaceae</taxon>
        <taxon>Nitrosomonas</taxon>
    </lineage>
</organism>
<keyword evidence="4 10" id="KW-1134">Transmembrane beta strand</keyword>
<dbReference type="InterPro" id="IPR000531">
    <property type="entry name" value="Beta-barrel_TonB"/>
</dbReference>
<dbReference type="PANTHER" id="PTHR30069:SF40">
    <property type="entry name" value="TONB-DEPENDENT RECEPTOR NMB0964-RELATED"/>
    <property type="match status" value="1"/>
</dbReference>
<dbReference type="STRING" id="51642.NSMM_380102"/>
<accession>A0A1G5SF61</accession>
<keyword evidence="3 10" id="KW-0813">Transport</keyword>
<evidence type="ECO:0000256" key="11">
    <source>
        <dbReference type="RuleBase" id="RU003357"/>
    </source>
</evidence>
<keyword evidence="6 11" id="KW-0798">TonB box</keyword>
<dbReference type="Proteomes" id="UP000198729">
    <property type="component" value="Unassembled WGS sequence"/>
</dbReference>
<dbReference type="GO" id="GO:0009279">
    <property type="term" value="C:cell outer membrane"/>
    <property type="evidence" value="ECO:0007669"/>
    <property type="project" value="UniProtKB-SubCell"/>
</dbReference>
<keyword evidence="7 10" id="KW-0472">Membrane</keyword>
<proteinExistence type="inferred from homology"/>
<dbReference type="InterPro" id="IPR039426">
    <property type="entry name" value="TonB-dep_rcpt-like"/>
</dbReference>
<evidence type="ECO:0000313" key="15">
    <source>
        <dbReference type="Proteomes" id="UP000198729"/>
    </source>
</evidence>
<evidence type="ECO:0000256" key="8">
    <source>
        <dbReference type="ARBA" id="ARBA00023170"/>
    </source>
</evidence>
<keyword evidence="9 10" id="KW-0998">Cell outer membrane</keyword>
<evidence type="ECO:0000256" key="7">
    <source>
        <dbReference type="ARBA" id="ARBA00023136"/>
    </source>
</evidence>
<evidence type="ECO:0000256" key="2">
    <source>
        <dbReference type="ARBA" id="ARBA00009810"/>
    </source>
</evidence>
<evidence type="ECO:0000256" key="10">
    <source>
        <dbReference type="PROSITE-ProRule" id="PRU01360"/>
    </source>
</evidence>
<feature type="domain" description="TonB-dependent receptor plug" evidence="13">
    <location>
        <begin position="48"/>
        <end position="151"/>
    </location>
</feature>
<dbReference type="OrthoDB" id="9795928at2"/>
<comment type="similarity">
    <text evidence="2 10 11">Belongs to the TonB-dependent receptor family.</text>
</comment>
<dbReference type="Gene3D" id="2.40.170.20">
    <property type="entry name" value="TonB-dependent receptor, beta-barrel domain"/>
    <property type="match status" value="1"/>
</dbReference>